<dbReference type="Proteomes" id="UP000035642">
    <property type="component" value="Unassembled WGS sequence"/>
</dbReference>
<feature type="domain" description="Metallo-beta-lactamase" evidence="1">
    <location>
        <begin position="24"/>
        <end position="193"/>
    </location>
</feature>
<dbReference type="InterPro" id="IPR036866">
    <property type="entry name" value="RibonucZ/Hydroxyglut_hydro"/>
</dbReference>
<dbReference type="PANTHER" id="PTHR23200">
    <property type="entry name" value="METALLO-BETA-LACTAMASE DOMAIN-CONTAINING PROTEIN 1"/>
    <property type="match status" value="1"/>
</dbReference>
<evidence type="ECO:0000313" key="2">
    <source>
        <dbReference type="Proteomes" id="UP000035642"/>
    </source>
</evidence>
<dbReference type="WBParaSite" id="ACAC_0000856701-mRNA-1">
    <property type="protein sequence ID" value="ACAC_0000856701-mRNA-1"/>
    <property type="gene ID" value="ACAC_0000856701"/>
</dbReference>
<dbReference type="SUPFAM" id="SSF56281">
    <property type="entry name" value="Metallo-hydrolase/oxidoreductase"/>
    <property type="match status" value="1"/>
</dbReference>
<evidence type="ECO:0000259" key="1">
    <source>
        <dbReference type="SMART" id="SM00849"/>
    </source>
</evidence>
<name>A0A0K0DD31_ANGCA</name>
<dbReference type="Pfam" id="PF00753">
    <property type="entry name" value="Lactamase_B"/>
    <property type="match status" value="1"/>
</dbReference>
<reference evidence="2" key="1">
    <citation type="submission" date="2012-09" db="EMBL/GenBank/DDBJ databases">
        <authorList>
            <person name="Martin A.A."/>
        </authorList>
    </citation>
    <scope>NUCLEOTIDE SEQUENCE</scope>
</reference>
<dbReference type="CDD" id="cd07711">
    <property type="entry name" value="MBLAC1-like_MBL-fold"/>
    <property type="match status" value="1"/>
</dbReference>
<sequence>MDEPIVDQLIVGHCRKVEDHFSATGSVTLIRTSTVNILVDCGDPWSSDEILQRLSSSGVHTDDIHVLVITHGHLDHCGNLSLFPRSTIYMAADIANEGKYSTLSEVSYSLCPDGDNPVLLTPEVELRSCAGHTDHDLIVIVNGTQHGCIVVAGDIFEYANDDEDWKEMSRYPEIQSKNRAEILTYADWIVPGHGPMFKNEKSDT</sequence>
<dbReference type="SMART" id="SM00849">
    <property type="entry name" value="Lactamase_B"/>
    <property type="match status" value="1"/>
</dbReference>
<proteinExistence type="predicted"/>
<dbReference type="Gene3D" id="3.60.15.10">
    <property type="entry name" value="Ribonuclease Z/Hydroxyacylglutathione hydrolase-like"/>
    <property type="match status" value="1"/>
</dbReference>
<dbReference type="STRING" id="6313.A0A0K0DD31"/>
<keyword evidence="2" id="KW-1185">Reference proteome</keyword>
<dbReference type="InterPro" id="IPR001279">
    <property type="entry name" value="Metallo-B-lactamas"/>
</dbReference>
<dbReference type="PANTHER" id="PTHR23200:SF35">
    <property type="entry name" value="METALLO-BETA-LACTAMASE DOMAIN-CONTAINING PROTEIN"/>
    <property type="match status" value="1"/>
</dbReference>
<accession>A0A0K0DD31</accession>
<evidence type="ECO:0000313" key="3">
    <source>
        <dbReference type="WBParaSite" id="ACAC_0000856701-mRNA-1"/>
    </source>
</evidence>
<dbReference type="InterPro" id="IPR039344">
    <property type="entry name" value="MBLAC1"/>
</dbReference>
<reference evidence="3" key="2">
    <citation type="submission" date="2017-02" db="UniProtKB">
        <authorList>
            <consortium name="WormBaseParasite"/>
        </authorList>
    </citation>
    <scope>IDENTIFICATION</scope>
</reference>
<protein>
    <submittedName>
        <fullName evidence="3">Lactamase_B domain-containing protein</fullName>
    </submittedName>
</protein>
<organism evidence="2 3">
    <name type="scientific">Angiostrongylus cantonensis</name>
    <name type="common">Rat lungworm</name>
    <dbReference type="NCBI Taxonomy" id="6313"/>
    <lineage>
        <taxon>Eukaryota</taxon>
        <taxon>Metazoa</taxon>
        <taxon>Ecdysozoa</taxon>
        <taxon>Nematoda</taxon>
        <taxon>Chromadorea</taxon>
        <taxon>Rhabditida</taxon>
        <taxon>Rhabditina</taxon>
        <taxon>Rhabditomorpha</taxon>
        <taxon>Strongyloidea</taxon>
        <taxon>Metastrongylidae</taxon>
        <taxon>Angiostrongylus</taxon>
    </lineage>
</organism>
<dbReference type="AlphaFoldDB" id="A0A0K0DD31"/>